<evidence type="ECO:0000313" key="2">
    <source>
        <dbReference type="EMBL" id="GMN74091.1"/>
    </source>
</evidence>
<proteinExistence type="predicted"/>
<dbReference type="EMBL" id="BTGU01016021">
    <property type="protein sequence ID" value="GMN74091.1"/>
    <property type="molecule type" value="Genomic_DNA"/>
</dbReference>
<evidence type="ECO:0000256" key="1">
    <source>
        <dbReference type="SAM" id="MobiDB-lite"/>
    </source>
</evidence>
<dbReference type="AlphaFoldDB" id="A0AA88JIS2"/>
<keyword evidence="3" id="KW-1185">Reference proteome</keyword>
<feature type="compositionally biased region" description="Basic and acidic residues" evidence="1">
    <location>
        <begin position="102"/>
        <end position="113"/>
    </location>
</feature>
<organism evidence="2 3">
    <name type="scientific">Ficus carica</name>
    <name type="common">Common fig</name>
    <dbReference type="NCBI Taxonomy" id="3494"/>
    <lineage>
        <taxon>Eukaryota</taxon>
        <taxon>Viridiplantae</taxon>
        <taxon>Streptophyta</taxon>
        <taxon>Embryophyta</taxon>
        <taxon>Tracheophyta</taxon>
        <taxon>Spermatophyta</taxon>
        <taxon>Magnoliopsida</taxon>
        <taxon>eudicotyledons</taxon>
        <taxon>Gunneridae</taxon>
        <taxon>Pentapetalae</taxon>
        <taxon>rosids</taxon>
        <taxon>fabids</taxon>
        <taxon>Rosales</taxon>
        <taxon>Moraceae</taxon>
        <taxon>Ficeae</taxon>
        <taxon>Ficus</taxon>
    </lineage>
</organism>
<sequence>MCAGRALVGRAGDERALAVRACTGRAMACAGGRWTRAGWAGMCGRAGAGLGVLAGAGRALECAGSRWAGGAGAGFPNRLDRPRSGRSRNPAMTYARWSESGFPDRSDRSRSGRSENPLGTFCSLVRSGQARPA</sequence>
<gene>
    <name evidence="2" type="ORF">TIFTF001_054964</name>
</gene>
<protein>
    <submittedName>
        <fullName evidence="2">Uncharacterized protein</fullName>
    </submittedName>
</protein>
<accession>A0AA88JIS2</accession>
<comment type="caution">
    <text evidence="2">The sequence shown here is derived from an EMBL/GenBank/DDBJ whole genome shotgun (WGS) entry which is preliminary data.</text>
</comment>
<reference evidence="2" key="1">
    <citation type="submission" date="2023-07" db="EMBL/GenBank/DDBJ databases">
        <title>draft genome sequence of fig (Ficus carica).</title>
        <authorList>
            <person name="Takahashi T."/>
            <person name="Nishimura K."/>
        </authorList>
    </citation>
    <scope>NUCLEOTIDE SEQUENCE</scope>
</reference>
<name>A0AA88JIS2_FICCA</name>
<dbReference type="Proteomes" id="UP001187192">
    <property type="component" value="Unassembled WGS sequence"/>
</dbReference>
<feature type="region of interest" description="Disordered" evidence="1">
    <location>
        <begin position="68"/>
        <end position="121"/>
    </location>
</feature>
<evidence type="ECO:0000313" key="3">
    <source>
        <dbReference type="Proteomes" id="UP001187192"/>
    </source>
</evidence>